<comment type="cofactor">
    <cofactor evidence="1">
        <name>Mg(2+)</name>
        <dbReference type="ChEBI" id="CHEBI:18420"/>
    </cofactor>
</comment>
<dbReference type="PANTHER" id="PTHR43736">
    <property type="entry name" value="ADP-RIBOSE PYROPHOSPHATASE"/>
    <property type="match status" value="1"/>
</dbReference>
<evidence type="ECO:0000256" key="1">
    <source>
        <dbReference type="ARBA" id="ARBA00001946"/>
    </source>
</evidence>
<dbReference type="InterPro" id="IPR020084">
    <property type="entry name" value="NUDIX_hydrolase_CS"/>
</dbReference>
<reference evidence="4" key="1">
    <citation type="submission" date="2023-06" db="EMBL/GenBank/DDBJ databases">
        <authorList>
            <person name="Jiang Y."/>
            <person name="Liu Q."/>
        </authorList>
    </citation>
    <scope>NUCLEOTIDE SEQUENCE</scope>
    <source>
        <strain evidence="4">CGMCC 1.12090</strain>
    </source>
</reference>
<evidence type="ECO:0000259" key="3">
    <source>
        <dbReference type="PROSITE" id="PS51462"/>
    </source>
</evidence>
<dbReference type="InterPro" id="IPR000086">
    <property type="entry name" value="NUDIX_hydrolase_dom"/>
</dbReference>
<dbReference type="CDD" id="cd04682">
    <property type="entry name" value="NUDIX_Hydrolase"/>
    <property type="match status" value="1"/>
</dbReference>
<dbReference type="Proteomes" id="UP001169027">
    <property type="component" value="Unassembled WGS sequence"/>
</dbReference>
<dbReference type="GO" id="GO:0016787">
    <property type="term" value="F:hydrolase activity"/>
    <property type="evidence" value="ECO:0007669"/>
    <property type="project" value="UniProtKB-KW"/>
</dbReference>
<dbReference type="Pfam" id="PF00293">
    <property type="entry name" value="NUDIX"/>
    <property type="match status" value="1"/>
</dbReference>
<dbReference type="PROSITE" id="PS51462">
    <property type="entry name" value="NUDIX"/>
    <property type="match status" value="1"/>
</dbReference>
<protein>
    <submittedName>
        <fullName evidence="4">NUDIX hydrolase</fullName>
    </submittedName>
</protein>
<keyword evidence="5" id="KW-1185">Reference proteome</keyword>
<feature type="domain" description="Nudix hydrolase" evidence="3">
    <location>
        <begin position="4"/>
        <end position="137"/>
    </location>
</feature>
<dbReference type="PANTHER" id="PTHR43736:SF1">
    <property type="entry name" value="DIHYDRONEOPTERIN TRIPHOSPHATE DIPHOSPHATASE"/>
    <property type="match status" value="1"/>
</dbReference>
<keyword evidence="2 4" id="KW-0378">Hydrolase</keyword>
<gene>
    <name evidence="4" type="ORF">Q2T77_20885</name>
</gene>
<sequence>MTIDFHGAKIALLFGKERLLAYQRDDKAGIPFPGRWDLPGGGREGDESPVECVLREVDEEFGLSLAPEVVHWMRAYPSERRPGAASYFMVGALTPEQCAVIRFGEEGQQWALMKVEAFLNHANAVPHLQRRLRDYLDQAGVVKS</sequence>
<dbReference type="Gene3D" id="3.90.79.10">
    <property type="entry name" value="Nucleoside Triphosphate Pyrophosphohydrolase"/>
    <property type="match status" value="1"/>
</dbReference>
<proteinExistence type="predicted"/>
<evidence type="ECO:0000313" key="4">
    <source>
        <dbReference type="EMBL" id="MDO1534753.1"/>
    </source>
</evidence>
<dbReference type="EMBL" id="JAUKVY010000015">
    <property type="protein sequence ID" value="MDO1534753.1"/>
    <property type="molecule type" value="Genomic_DNA"/>
</dbReference>
<dbReference type="PROSITE" id="PS00893">
    <property type="entry name" value="NUDIX_BOX"/>
    <property type="match status" value="1"/>
</dbReference>
<dbReference type="SUPFAM" id="SSF55811">
    <property type="entry name" value="Nudix"/>
    <property type="match status" value="1"/>
</dbReference>
<comment type="caution">
    <text evidence="4">The sequence shown here is derived from an EMBL/GenBank/DDBJ whole genome shotgun (WGS) entry which is preliminary data.</text>
</comment>
<dbReference type="RefSeq" id="WP_301812513.1">
    <property type="nucleotide sequence ID" value="NZ_JAUJZH010000015.1"/>
</dbReference>
<evidence type="ECO:0000256" key="2">
    <source>
        <dbReference type="ARBA" id="ARBA00022801"/>
    </source>
</evidence>
<dbReference type="InterPro" id="IPR015797">
    <property type="entry name" value="NUDIX_hydrolase-like_dom_sf"/>
</dbReference>
<name>A0ABT8S8E1_9BURK</name>
<evidence type="ECO:0000313" key="5">
    <source>
        <dbReference type="Proteomes" id="UP001169027"/>
    </source>
</evidence>
<organism evidence="4 5">
    <name type="scientific">Variovorax ginsengisoli</name>
    <dbReference type="NCBI Taxonomy" id="363844"/>
    <lineage>
        <taxon>Bacteria</taxon>
        <taxon>Pseudomonadati</taxon>
        <taxon>Pseudomonadota</taxon>
        <taxon>Betaproteobacteria</taxon>
        <taxon>Burkholderiales</taxon>
        <taxon>Comamonadaceae</taxon>
        <taxon>Variovorax</taxon>
    </lineage>
</organism>
<accession>A0ABT8S8E1</accession>